<dbReference type="Pfam" id="PF00702">
    <property type="entry name" value="Hydrolase"/>
    <property type="match status" value="1"/>
</dbReference>
<dbReference type="PANTHER" id="PTHR24093:SF520">
    <property type="entry name" value="CALCIUM-TRANSPORTING ATPASE 9, PLASMA MEMBRANE-TYPE"/>
    <property type="match status" value="1"/>
</dbReference>
<accession>A0A438D8S1</accession>
<dbReference type="EMBL" id="QGNW01001737">
    <property type="protein sequence ID" value="RVW31857.1"/>
    <property type="molecule type" value="Genomic_DNA"/>
</dbReference>
<dbReference type="SUPFAM" id="SSF56784">
    <property type="entry name" value="HAD-like"/>
    <property type="match status" value="1"/>
</dbReference>
<proteinExistence type="predicted"/>
<name>A0A438D8S1_VITVI</name>
<evidence type="ECO:0000313" key="2">
    <source>
        <dbReference type="EMBL" id="RVW31857.1"/>
    </source>
</evidence>
<sequence length="93" mass="9896">MITGDNLQTAKAIALECGILASEADATEPNIIEGRAFRVLSEREREQVAKKILVMGRSSPNDKLLLVQALRKAGEVVAVTGDGTNDAPALHEV</sequence>
<keyword evidence="1" id="KW-0460">Magnesium</keyword>
<dbReference type="Proteomes" id="UP000288805">
    <property type="component" value="Unassembled WGS sequence"/>
</dbReference>
<organism evidence="2 3">
    <name type="scientific">Vitis vinifera</name>
    <name type="common">Grape</name>
    <dbReference type="NCBI Taxonomy" id="29760"/>
    <lineage>
        <taxon>Eukaryota</taxon>
        <taxon>Viridiplantae</taxon>
        <taxon>Streptophyta</taxon>
        <taxon>Embryophyta</taxon>
        <taxon>Tracheophyta</taxon>
        <taxon>Spermatophyta</taxon>
        <taxon>Magnoliopsida</taxon>
        <taxon>eudicotyledons</taxon>
        <taxon>Gunneridae</taxon>
        <taxon>Pentapetalae</taxon>
        <taxon>rosids</taxon>
        <taxon>Vitales</taxon>
        <taxon>Vitaceae</taxon>
        <taxon>Viteae</taxon>
        <taxon>Vitis</taxon>
    </lineage>
</organism>
<protein>
    <submittedName>
        <fullName evidence="2">Calcium-transporting ATPase 9, plasma membrane-type</fullName>
    </submittedName>
</protein>
<dbReference type="InterPro" id="IPR036412">
    <property type="entry name" value="HAD-like_sf"/>
</dbReference>
<dbReference type="Gene3D" id="3.40.50.1000">
    <property type="entry name" value="HAD superfamily/HAD-like"/>
    <property type="match status" value="1"/>
</dbReference>
<dbReference type="AlphaFoldDB" id="A0A438D8S1"/>
<dbReference type="PANTHER" id="PTHR24093">
    <property type="entry name" value="CATION TRANSPORTING ATPASE"/>
    <property type="match status" value="1"/>
</dbReference>
<reference evidence="2 3" key="1">
    <citation type="journal article" date="2018" name="PLoS Genet.">
        <title>Population sequencing reveals clonal diversity and ancestral inbreeding in the grapevine cultivar Chardonnay.</title>
        <authorList>
            <person name="Roach M.J."/>
            <person name="Johnson D.L."/>
            <person name="Bohlmann J."/>
            <person name="van Vuuren H.J."/>
            <person name="Jones S.J."/>
            <person name="Pretorius I.S."/>
            <person name="Schmidt S.A."/>
            <person name="Borneman A.R."/>
        </authorList>
    </citation>
    <scope>NUCLEOTIDE SEQUENCE [LARGE SCALE GENOMIC DNA]</scope>
    <source>
        <strain evidence="3">cv. Chardonnay</strain>
        <tissue evidence="2">Leaf</tissue>
    </source>
</reference>
<gene>
    <name evidence="2" type="primary">ACA9_4</name>
    <name evidence="2" type="ORF">CK203_099026</name>
</gene>
<comment type="caution">
    <text evidence="2">The sequence shown here is derived from an EMBL/GenBank/DDBJ whole genome shotgun (WGS) entry which is preliminary data.</text>
</comment>
<evidence type="ECO:0000313" key="3">
    <source>
        <dbReference type="Proteomes" id="UP000288805"/>
    </source>
</evidence>
<evidence type="ECO:0000256" key="1">
    <source>
        <dbReference type="ARBA" id="ARBA00022842"/>
    </source>
</evidence>
<dbReference type="InterPro" id="IPR023214">
    <property type="entry name" value="HAD_sf"/>
</dbReference>